<reference evidence="2" key="1">
    <citation type="submission" date="2012-09" db="EMBL/GenBank/DDBJ databases">
        <title>Metagenomic Characterization of a Microbial Community in Wastewater Detects High Levels of Antibiotic Resistance.</title>
        <authorList>
            <person name="Abrams M."/>
            <person name="Caldwell A."/>
            <person name="Vandaei E."/>
            <person name="Lee W."/>
            <person name="Perrott J."/>
            <person name="Khan S.Y."/>
            <person name="Ta J."/>
            <person name="Romero D."/>
            <person name="Nguyen V."/>
            <person name="Pourmand N."/>
            <person name="Ouverney C.C."/>
        </authorList>
    </citation>
    <scope>NUCLEOTIDE SEQUENCE</scope>
</reference>
<dbReference type="SUPFAM" id="SSF52374">
    <property type="entry name" value="Nucleotidylyl transferase"/>
    <property type="match status" value="1"/>
</dbReference>
<dbReference type="Pfam" id="PF01467">
    <property type="entry name" value="CTP_transf_like"/>
    <property type="match status" value="1"/>
</dbReference>
<evidence type="ECO:0000259" key="1">
    <source>
        <dbReference type="Pfam" id="PF01467"/>
    </source>
</evidence>
<dbReference type="InterPro" id="IPR014729">
    <property type="entry name" value="Rossmann-like_a/b/a_fold"/>
</dbReference>
<dbReference type="InterPro" id="IPR004821">
    <property type="entry name" value="Cyt_trans-like"/>
</dbReference>
<feature type="domain" description="Cytidyltransferase-like" evidence="1">
    <location>
        <begin position="5"/>
        <end position="154"/>
    </location>
</feature>
<protein>
    <recommendedName>
        <fullName evidence="1">Cytidyltransferase-like domain-containing protein</fullName>
    </recommendedName>
</protein>
<dbReference type="EMBL" id="JX649865">
    <property type="protein sequence ID" value="AGC71211.1"/>
    <property type="molecule type" value="Genomic_DNA"/>
</dbReference>
<organism evidence="2">
    <name type="scientific">uncultured bacterium A1Q1_fos_568</name>
    <dbReference type="NCBI Taxonomy" id="1256586"/>
    <lineage>
        <taxon>Bacteria</taxon>
        <taxon>environmental samples</taxon>
    </lineage>
</organism>
<name>L7VV69_9BACT</name>
<sequence length="166" mass="17651">MAIGVYPGSFDPLTIAHLGIARAAVAQLELERVDLALSHRTLGKARLDPSGVERRLDTLREQLDGFPDLGVVVVRAELIVDVAYGYDVVVMGADKWVQVNDPVWYGGDPAARDHAVSALPRVAVAPRSGLSVPPGLLLSVPAELADVSSTAVRAGRTEWAVEPPRS</sequence>
<dbReference type="AlphaFoldDB" id="L7VV69"/>
<dbReference type="Gene3D" id="3.40.50.620">
    <property type="entry name" value="HUPs"/>
    <property type="match status" value="1"/>
</dbReference>
<evidence type="ECO:0000313" key="2">
    <source>
        <dbReference type="EMBL" id="AGC71211.1"/>
    </source>
</evidence>
<dbReference type="GO" id="GO:0003824">
    <property type="term" value="F:catalytic activity"/>
    <property type="evidence" value="ECO:0007669"/>
    <property type="project" value="InterPro"/>
</dbReference>
<accession>L7VV69</accession>
<proteinExistence type="predicted"/>